<dbReference type="Gene3D" id="2.40.10.10">
    <property type="entry name" value="Trypsin-like serine proteases"/>
    <property type="match status" value="1"/>
</dbReference>
<dbReference type="Proteomes" id="UP000492821">
    <property type="component" value="Unassembled WGS sequence"/>
</dbReference>
<dbReference type="SUPFAM" id="SSF50494">
    <property type="entry name" value="Trypsin-like serine proteases"/>
    <property type="match status" value="1"/>
</dbReference>
<feature type="chain" id="PRO_5028803037" evidence="4">
    <location>
        <begin position="20"/>
        <end position="300"/>
    </location>
</feature>
<evidence type="ECO:0000256" key="2">
    <source>
        <dbReference type="ARBA" id="ARBA00024195"/>
    </source>
</evidence>
<dbReference type="SMART" id="SM00020">
    <property type="entry name" value="Tryp_SPc"/>
    <property type="match status" value="1"/>
</dbReference>
<dbReference type="GO" id="GO:0004252">
    <property type="term" value="F:serine-type endopeptidase activity"/>
    <property type="evidence" value="ECO:0007669"/>
    <property type="project" value="InterPro"/>
</dbReference>
<reference evidence="7" key="2">
    <citation type="submission" date="2020-10" db="UniProtKB">
        <authorList>
            <consortium name="WormBaseParasite"/>
        </authorList>
    </citation>
    <scope>IDENTIFICATION</scope>
</reference>
<dbReference type="GO" id="GO:0006508">
    <property type="term" value="P:proteolysis"/>
    <property type="evidence" value="ECO:0007669"/>
    <property type="project" value="UniProtKB-KW"/>
</dbReference>
<keyword evidence="3" id="KW-0720">Serine protease</keyword>
<dbReference type="PROSITE" id="PS00135">
    <property type="entry name" value="TRYPSIN_SER"/>
    <property type="match status" value="1"/>
</dbReference>
<dbReference type="WBParaSite" id="Pan_g10083.t1">
    <property type="protein sequence ID" value="Pan_g10083.t1"/>
    <property type="gene ID" value="Pan_g10083"/>
</dbReference>
<keyword evidence="1" id="KW-1015">Disulfide bond</keyword>
<dbReference type="InterPro" id="IPR043504">
    <property type="entry name" value="Peptidase_S1_PA_chymotrypsin"/>
</dbReference>
<dbReference type="Pfam" id="PF00089">
    <property type="entry name" value="Trypsin"/>
    <property type="match status" value="1"/>
</dbReference>
<dbReference type="InterPro" id="IPR009003">
    <property type="entry name" value="Peptidase_S1_PA"/>
</dbReference>
<dbReference type="InterPro" id="IPR033116">
    <property type="entry name" value="TRYPSIN_SER"/>
</dbReference>
<evidence type="ECO:0000256" key="4">
    <source>
        <dbReference type="SAM" id="SignalP"/>
    </source>
</evidence>
<dbReference type="AlphaFoldDB" id="A0A7E4UL80"/>
<name>A0A7E4UL80_PANRE</name>
<feature type="signal peptide" evidence="4">
    <location>
        <begin position="1"/>
        <end position="19"/>
    </location>
</feature>
<keyword evidence="4" id="KW-0732">Signal</keyword>
<proteinExistence type="inferred from homology"/>
<evidence type="ECO:0000313" key="7">
    <source>
        <dbReference type="WBParaSite" id="Pan_g10083.t1"/>
    </source>
</evidence>
<keyword evidence="6" id="KW-1185">Reference proteome</keyword>
<keyword evidence="3" id="KW-0645">Protease</keyword>
<dbReference type="InterPro" id="IPR001254">
    <property type="entry name" value="Trypsin_dom"/>
</dbReference>
<reference evidence="6" key="1">
    <citation type="journal article" date="2013" name="Genetics">
        <title>The draft genome and transcriptome of Panagrellus redivivus are shaped by the harsh demands of a free-living lifestyle.</title>
        <authorList>
            <person name="Srinivasan J."/>
            <person name="Dillman A.R."/>
            <person name="Macchietto M.G."/>
            <person name="Heikkinen L."/>
            <person name="Lakso M."/>
            <person name="Fracchia K.M."/>
            <person name="Antoshechkin I."/>
            <person name="Mortazavi A."/>
            <person name="Wong G."/>
            <person name="Sternberg P.W."/>
        </authorList>
    </citation>
    <scope>NUCLEOTIDE SEQUENCE [LARGE SCALE GENOMIC DNA]</scope>
    <source>
        <strain evidence="6">MT8872</strain>
    </source>
</reference>
<protein>
    <submittedName>
        <fullName evidence="7">Peptidase S1 domain-containing protein</fullName>
    </submittedName>
</protein>
<dbReference type="PRINTS" id="PR00722">
    <property type="entry name" value="CHYMOTRYPSIN"/>
</dbReference>
<organism evidence="6 7">
    <name type="scientific">Panagrellus redivivus</name>
    <name type="common">Microworm</name>
    <dbReference type="NCBI Taxonomy" id="6233"/>
    <lineage>
        <taxon>Eukaryota</taxon>
        <taxon>Metazoa</taxon>
        <taxon>Ecdysozoa</taxon>
        <taxon>Nematoda</taxon>
        <taxon>Chromadorea</taxon>
        <taxon>Rhabditida</taxon>
        <taxon>Tylenchina</taxon>
        <taxon>Panagrolaimomorpha</taxon>
        <taxon>Panagrolaimoidea</taxon>
        <taxon>Panagrolaimidae</taxon>
        <taxon>Panagrellus</taxon>
    </lineage>
</organism>
<evidence type="ECO:0000256" key="3">
    <source>
        <dbReference type="RuleBase" id="RU363034"/>
    </source>
</evidence>
<dbReference type="PROSITE" id="PS50240">
    <property type="entry name" value="TRYPSIN_DOM"/>
    <property type="match status" value="1"/>
</dbReference>
<evidence type="ECO:0000259" key="5">
    <source>
        <dbReference type="PROSITE" id="PS50240"/>
    </source>
</evidence>
<dbReference type="InterPro" id="IPR051487">
    <property type="entry name" value="Ser/Thr_Proteases_Immune/Dev"/>
</dbReference>
<feature type="domain" description="Peptidase S1" evidence="5">
    <location>
        <begin position="21"/>
        <end position="290"/>
    </location>
</feature>
<keyword evidence="3" id="KW-0378">Hydrolase</keyword>
<dbReference type="InterPro" id="IPR018114">
    <property type="entry name" value="TRYPSIN_HIS"/>
</dbReference>
<dbReference type="PANTHER" id="PTHR24256">
    <property type="entry name" value="TRYPTASE-RELATED"/>
    <property type="match status" value="1"/>
</dbReference>
<evidence type="ECO:0000256" key="1">
    <source>
        <dbReference type="ARBA" id="ARBA00023157"/>
    </source>
</evidence>
<accession>A0A7E4UL80</accession>
<evidence type="ECO:0000313" key="6">
    <source>
        <dbReference type="Proteomes" id="UP000492821"/>
    </source>
</evidence>
<dbReference type="PROSITE" id="PS00134">
    <property type="entry name" value="TRYPSIN_HIS"/>
    <property type="match status" value="1"/>
</dbReference>
<dbReference type="InterPro" id="IPR001314">
    <property type="entry name" value="Peptidase_S1A"/>
</dbReference>
<comment type="similarity">
    <text evidence="2">Belongs to the peptidase S1 family. CLIP subfamily.</text>
</comment>
<sequence>MVRALPLVLLFLSFNNCHSGIIGGLFVEDIANKLVQQVLPRKLVLDPELALPFMACLRGKNREGNSYHMLCSATIIGKRHILTAAHCYYGLFGRHQREASKSRIKRETLEKLRIRVGDTMAGPGEFFEIDKIFLRPRSNYTNYDDIMVVQLKESITFDNLTKGIVKLARNVEPKPGMEYDVAGFGNHTNDGKNFDSPDTYTFNSIKVREDAFCKKFLRKREYCAGGEDQGTMGGDSGGPMYSRVKPRYQVGIIARGATEHKTLGDKAVLLDHGAYTKVAPYCDFIEKVTKGEVKCENVDW</sequence>